<dbReference type="GO" id="GO:0009055">
    <property type="term" value="F:electron transfer activity"/>
    <property type="evidence" value="ECO:0007669"/>
    <property type="project" value="InterPro"/>
</dbReference>
<gene>
    <name evidence="2" type="ORF">VC82_1615</name>
</gene>
<dbReference type="RefSeq" id="WP_045801901.1">
    <property type="nucleotide sequence ID" value="NZ_CP011071.1"/>
</dbReference>
<dbReference type="SUPFAM" id="SSF46626">
    <property type="entry name" value="Cytochrome c"/>
    <property type="match status" value="1"/>
</dbReference>
<dbReference type="Proteomes" id="UP000032726">
    <property type="component" value="Chromosome"/>
</dbReference>
<accession>A0A0D5YSG2</accession>
<keyword evidence="1" id="KW-0472">Membrane</keyword>
<dbReference type="STRING" id="516051.VC82_1615"/>
<dbReference type="InterPro" id="IPR036909">
    <property type="entry name" value="Cyt_c-like_dom_sf"/>
</dbReference>
<keyword evidence="3" id="KW-1185">Reference proteome</keyword>
<reference evidence="2 3" key="1">
    <citation type="submission" date="2015-03" db="EMBL/GenBank/DDBJ databases">
        <title>Complete genome sequence of Muricauda lutaonensis CC-HSB-11T, isolated from a coastal hot spring.</title>
        <authorList>
            <person name="Kim K.M."/>
        </authorList>
    </citation>
    <scope>NUCLEOTIDE SEQUENCE [LARGE SCALE GENOMIC DNA]</scope>
    <source>
        <strain evidence="2 3">CC-HSB-11</strain>
    </source>
</reference>
<dbReference type="AlphaFoldDB" id="A0A0D5YSG2"/>
<protein>
    <submittedName>
        <fullName evidence="2">Monoheme cytochrome C</fullName>
    </submittedName>
</protein>
<organism evidence="2 3">
    <name type="scientific">Flagellimonas lutaonensis</name>
    <dbReference type="NCBI Taxonomy" id="516051"/>
    <lineage>
        <taxon>Bacteria</taxon>
        <taxon>Pseudomonadati</taxon>
        <taxon>Bacteroidota</taxon>
        <taxon>Flavobacteriia</taxon>
        <taxon>Flavobacteriales</taxon>
        <taxon>Flavobacteriaceae</taxon>
        <taxon>Flagellimonas</taxon>
    </lineage>
</organism>
<keyword evidence="1" id="KW-0812">Transmembrane</keyword>
<dbReference type="HOGENOM" id="CLU_138516_0_0_10"/>
<dbReference type="KEGG" id="mlt:VC82_1615"/>
<dbReference type="OrthoDB" id="9805828at2"/>
<dbReference type="PATRIC" id="fig|516051.4.peg.1664"/>
<feature type="transmembrane region" description="Helical" evidence="1">
    <location>
        <begin position="12"/>
        <end position="33"/>
    </location>
</feature>
<sequence>MNKKLKKQNRSLSKTLITSIVTVLVLVGGLLFFTNDPDKTKTKAEPKEQSMDVSEENFDRIENGIHLATGLVADEGMQLVIQNCTSCHSAKLVIQNRLSREGWQATIKWMQETQNLWNLGPNEEKIIDYLAKNYGPVSKGRRQNLQNVDWYELQ</sequence>
<dbReference type="Gene3D" id="1.10.760.10">
    <property type="entry name" value="Cytochrome c-like domain"/>
    <property type="match status" value="1"/>
</dbReference>
<keyword evidence="1" id="KW-1133">Transmembrane helix</keyword>
<evidence type="ECO:0000313" key="2">
    <source>
        <dbReference type="EMBL" id="AKA35232.1"/>
    </source>
</evidence>
<evidence type="ECO:0000313" key="3">
    <source>
        <dbReference type="Proteomes" id="UP000032726"/>
    </source>
</evidence>
<name>A0A0D5YSG2_9FLAO</name>
<proteinExistence type="predicted"/>
<dbReference type="GO" id="GO:0020037">
    <property type="term" value="F:heme binding"/>
    <property type="evidence" value="ECO:0007669"/>
    <property type="project" value="InterPro"/>
</dbReference>
<evidence type="ECO:0000256" key="1">
    <source>
        <dbReference type="SAM" id="Phobius"/>
    </source>
</evidence>
<dbReference type="EMBL" id="CP011071">
    <property type="protein sequence ID" value="AKA35232.1"/>
    <property type="molecule type" value="Genomic_DNA"/>
</dbReference>